<proteinExistence type="predicted"/>
<sequence>MERIHESKEDGFIECKPIASIVTPLGEGGIGKVIVSGPDALSVVNKVFQGKGIDDLRKAMSYKLYYGYIFDGGQRIDEVIVNIAKKGDSFTGEDVVEVNCHGGIRVLMRIHECLQFAGAKGAAWDALLLQSYENNKMDFIRKEALLEVVRARTRFGVKVLLDQNAGALSEALKKGLEIIEKIRQALHKGSSRHETIPYTEQHKGEGKSPLIPPCKNGISNIPPLKKWCKGGFSDETSVLISALSEHIESLLETASLGMALTSPQVLVILGKPNVGKSTIINTILGEERMIVHHEPGTTRDYVSELISIEGIPFELVDTAGMRDTSDKLEALSIELTLEQVHRSDKVIAVFDNSRPFDQEDEGILNTLNSWLKTGNFDNLSQKGDMKAIIPVINKCDLPTKLNRLRIESALQQSACCISAVNSNEFEELHRRLTEEFDTVYKPMKPILFNRRQYLLMTQADILIKQDAECLIAKGGTSKALQIINELKDIFTSCLKGH</sequence>
<dbReference type="InterPro" id="IPR027417">
    <property type="entry name" value="P-loop_NTPase"/>
</dbReference>
<keyword evidence="4" id="KW-1185">Reference proteome</keyword>
<feature type="domain" description="GTP-binding protein TrmE N-terminal" evidence="2">
    <location>
        <begin position="18"/>
        <end position="122"/>
    </location>
</feature>
<organism evidence="3 4">
    <name type="scientific">Candidatus Brocadia sinica JPN1</name>
    <dbReference type="NCBI Taxonomy" id="1197129"/>
    <lineage>
        <taxon>Bacteria</taxon>
        <taxon>Pseudomonadati</taxon>
        <taxon>Planctomycetota</taxon>
        <taxon>Candidatus Brocadiia</taxon>
        <taxon>Candidatus Brocadiales</taxon>
        <taxon>Candidatus Brocadiaceae</taxon>
        <taxon>Candidatus Brocadia</taxon>
    </lineage>
</organism>
<dbReference type="Proteomes" id="UP000032309">
    <property type="component" value="Unassembled WGS sequence"/>
</dbReference>
<evidence type="ECO:0000313" key="4">
    <source>
        <dbReference type="Proteomes" id="UP000032309"/>
    </source>
</evidence>
<feature type="domain" description="G" evidence="1">
    <location>
        <begin position="267"/>
        <end position="368"/>
    </location>
</feature>
<evidence type="ECO:0000259" key="1">
    <source>
        <dbReference type="Pfam" id="PF01926"/>
    </source>
</evidence>
<evidence type="ECO:0000259" key="2">
    <source>
        <dbReference type="Pfam" id="PF10396"/>
    </source>
</evidence>
<dbReference type="CDD" id="cd14858">
    <property type="entry name" value="TrmE_N"/>
    <property type="match status" value="1"/>
</dbReference>
<dbReference type="PANTHER" id="PTHR42714:SF2">
    <property type="entry name" value="TRNA MODIFICATION GTPASE GTPBP3, MITOCHONDRIAL"/>
    <property type="match status" value="1"/>
</dbReference>
<dbReference type="InterPro" id="IPR027368">
    <property type="entry name" value="MnmE_dom2"/>
</dbReference>
<dbReference type="InterPro" id="IPR005225">
    <property type="entry name" value="Small_GTP-bd"/>
</dbReference>
<comment type="caution">
    <text evidence="3">The sequence shown here is derived from an EMBL/GenBank/DDBJ whole genome shotgun (WGS) entry which is preliminary data.</text>
</comment>
<dbReference type="Pfam" id="PF01926">
    <property type="entry name" value="MMR_HSR1"/>
    <property type="match status" value="1"/>
</dbReference>
<name>A0ABQ0JXF7_9BACT</name>
<dbReference type="InterPro" id="IPR006073">
    <property type="entry name" value="GTP-bd"/>
</dbReference>
<dbReference type="Gene3D" id="3.40.50.300">
    <property type="entry name" value="P-loop containing nucleotide triphosphate hydrolases"/>
    <property type="match status" value="1"/>
</dbReference>
<dbReference type="EMBL" id="BAFN01000001">
    <property type="protein sequence ID" value="GAN33454.1"/>
    <property type="molecule type" value="Genomic_DNA"/>
</dbReference>
<dbReference type="PANTHER" id="PTHR42714">
    <property type="entry name" value="TRNA MODIFICATION GTPASE GTPBP3"/>
    <property type="match status" value="1"/>
</dbReference>
<protein>
    <submittedName>
        <fullName evidence="3">GTPase</fullName>
    </submittedName>
</protein>
<gene>
    <name evidence="3" type="ORF">BROSI_A1978</name>
</gene>
<dbReference type="Gene3D" id="3.30.1360.120">
    <property type="entry name" value="Probable tRNA modification gtpase trme, domain 1"/>
    <property type="match status" value="1"/>
</dbReference>
<dbReference type="Pfam" id="PF10396">
    <property type="entry name" value="TrmE_N"/>
    <property type="match status" value="1"/>
</dbReference>
<dbReference type="InterPro" id="IPR027266">
    <property type="entry name" value="TrmE/GcvT-like"/>
</dbReference>
<reference evidence="4" key="1">
    <citation type="journal article" date="2015" name="Genome Announc.">
        <title>Draft Genome Sequence of an Anaerobic Ammonium-Oxidizing Bacterium, "Candidatus Brocadia sinica".</title>
        <authorList>
            <person name="Oshiki M."/>
            <person name="Shinyako-Hata K."/>
            <person name="Satoh H."/>
            <person name="Okabe S."/>
        </authorList>
    </citation>
    <scope>NUCLEOTIDE SEQUENCE [LARGE SCALE GENOMIC DNA]</scope>
    <source>
        <strain evidence="4">JPN1</strain>
    </source>
</reference>
<evidence type="ECO:0000313" key="3">
    <source>
        <dbReference type="EMBL" id="GAN33454.1"/>
    </source>
</evidence>
<dbReference type="CDD" id="cd04164">
    <property type="entry name" value="trmE"/>
    <property type="match status" value="1"/>
</dbReference>
<accession>A0ABQ0JXF7</accession>
<dbReference type="InterPro" id="IPR018948">
    <property type="entry name" value="GTP-bd_TrmE_N"/>
</dbReference>
<dbReference type="NCBIfam" id="TIGR00231">
    <property type="entry name" value="small_GTP"/>
    <property type="match status" value="1"/>
</dbReference>
<dbReference type="SUPFAM" id="SSF52540">
    <property type="entry name" value="P-loop containing nucleoside triphosphate hydrolases"/>
    <property type="match status" value="1"/>
</dbReference>
<dbReference type="RefSeq" id="WP_157842464.1">
    <property type="nucleotide sequence ID" value="NZ_BAFN01000001.1"/>
</dbReference>
<dbReference type="InterPro" id="IPR031168">
    <property type="entry name" value="G_TrmE"/>
</dbReference>
<dbReference type="Gene3D" id="1.20.120.430">
    <property type="entry name" value="tRNA modification GTPase MnmE domain 2"/>
    <property type="match status" value="1"/>
</dbReference>
<dbReference type="SUPFAM" id="SSF103025">
    <property type="entry name" value="Folate-binding domain"/>
    <property type="match status" value="1"/>
</dbReference>